<protein>
    <recommendedName>
        <fullName evidence="4">DUF1566 domain-containing protein</fullName>
    </recommendedName>
</protein>
<dbReference type="Proteomes" id="UP001349343">
    <property type="component" value="Segment"/>
</dbReference>
<proteinExistence type="predicted"/>
<reference evidence="2 3" key="1">
    <citation type="submission" date="2023-11" db="EMBL/GenBank/DDBJ databases">
        <authorList>
            <person name="Cook R."/>
            <person name="Crisci M."/>
            <person name="Pye H."/>
            <person name="Adriaenssens E."/>
            <person name="Santini J."/>
        </authorList>
    </citation>
    <scope>NUCLEOTIDE SEQUENCE [LARGE SCALE GENOMIC DNA]</scope>
    <source>
        <strain evidence="2">Lak_Megaphage_RVC_JS4_GC31</strain>
    </source>
</reference>
<accession>A0ABZ0Z4S0</accession>
<evidence type="ECO:0000313" key="3">
    <source>
        <dbReference type="Proteomes" id="UP001349343"/>
    </source>
</evidence>
<sequence>MKYLRLFQTHAEHKQEREELEKLGRYTSYCEDNKEVTIYNPYTLKKMGVGDYLLKNGSVVKSLDAVSNMTDVIAVRVIPEYFLPDGKARYVAIRTGHRKTVTNNVVTYPSAAIDQKFQWCNSQVLVDMLGQFASVPCADTDTVNIDKHKILNNYTAQGWHIWGCTCMEISTKYESLNPRTWQNYKNNNVTDSSNPTNTNNVYGTTTYNNLNDWYMQVTNASVDDSGNNENTHDGNDEPPAAIPSPYIGTNGIYVFNGAYRTNTDVFGRAGSNMLTDIDGKANTALLLADITESRKHDAALFCSEYTIKDSDTEEFTDWYAPGQWYLPALGELVFVLSGWATIQEAIYEYNQKSGLGTTFHTVDGYWSSTQCEPNYACAIYTYIGQVDAAKQTSTAIHVRPFLRLY</sequence>
<name>A0ABZ0Z4S0_9CAUD</name>
<feature type="region of interest" description="Disordered" evidence="1">
    <location>
        <begin position="222"/>
        <end position="242"/>
    </location>
</feature>
<organism evidence="2 3">
    <name type="scientific">phage Lak_Megaphage_RVC_JS4_GC31</name>
    <dbReference type="NCBI Taxonomy" id="3109228"/>
    <lineage>
        <taxon>Viruses</taxon>
        <taxon>Duplodnaviria</taxon>
        <taxon>Heunggongvirae</taxon>
        <taxon>Uroviricota</taxon>
        <taxon>Caudoviricetes</taxon>
        <taxon>Caudoviricetes code 15 clade</taxon>
    </lineage>
</organism>
<keyword evidence="3" id="KW-1185">Reference proteome</keyword>
<evidence type="ECO:0008006" key="4">
    <source>
        <dbReference type="Google" id="ProtNLM"/>
    </source>
</evidence>
<dbReference type="EMBL" id="OR769222">
    <property type="protein sequence ID" value="WQJ53155.1"/>
    <property type="molecule type" value="Genomic_DNA"/>
</dbReference>
<evidence type="ECO:0000313" key="2">
    <source>
        <dbReference type="EMBL" id="WQJ53155.1"/>
    </source>
</evidence>
<evidence type="ECO:0000256" key="1">
    <source>
        <dbReference type="SAM" id="MobiDB-lite"/>
    </source>
</evidence>